<feature type="region of interest" description="Disordered" evidence="1">
    <location>
        <begin position="107"/>
        <end position="204"/>
    </location>
</feature>
<reference evidence="2" key="1">
    <citation type="journal article" date="2019" name="Sci. Rep.">
        <title>Draft genome of Tanacetum cinerariifolium, the natural source of mosquito coil.</title>
        <authorList>
            <person name="Yamashiro T."/>
            <person name="Shiraishi A."/>
            <person name="Satake H."/>
            <person name="Nakayama K."/>
        </authorList>
    </citation>
    <scope>NUCLEOTIDE SEQUENCE</scope>
</reference>
<feature type="region of interest" description="Disordered" evidence="1">
    <location>
        <begin position="279"/>
        <end position="298"/>
    </location>
</feature>
<accession>A0A6L2K2X2</accession>
<dbReference type="EMBL" id="BKCJ010001741">
    <property type="protein sequence ID" value="GEU43673.1"/>
    <property type="molecule type" value="Genomic_DNA"/>
</dbReference>
<evidence type="ECO:0000313" key="2">
    <source>
        <dbReference type="EMBL" id="GEU43673.1"/>
    </source>
</evidence>
<protein>
    <submittedName>
        <fullName evidence="2">Uncharacterized protein</fullName>
    </submittedName>
</protein>
<evidence type="ECO:0000256" key="1">
    <source>
        <dbReference type="SAM" id="MobiDB-lite"/>
    </source>
</evidence>
<comment type="caution">
    <text evidence="2">The sequence shown here is derived from an EMBL/GenBank/DDBJ whole genome shotgun (WGS) entry which is preliminary data.</text>
</comment>
<dbReference type="AlphaFoldDB" id="A0A6L2K2X2"/>
<proteinExistence type="predicted"/>
<feature type="compositionally biased region" description="Acidic residues" evidence="1">
    <location>
        <begin position="156"/>
        <end position="172"/>
    </location>
</feature>
<organism evidence="2">
    <name type="scientific">Tanacetum cinerariifolium</name>
    <name type="common">Dalmatian daisy</name>
    <name type="synonym">Chrysanthemum cinerariifolium</name>
    <dbReference type="NCBI Taxonomy" id="118510"/>
    <lineage>
        <taxon>Eukaryota</taxon>
        <taxon>Viridiplantae</taxon>
        <taxon>Streptophyta</taxon>
        <taxon>Embryophyta</taxon>
        <taxon>Tracheophyta</taxon>
        <taxon>Spermatophyta</taxon>
        <taxon>Magnoliopsida</taxon>
        <taxon>eudicotyledons</taxon>
        <taxon>Gunneridae</taxon>
        <taxon>Pentapetalae</taxon>
        <taxon>asterids</taxon>
        <taxon>campanulids</taxon>
        <taxon>Asterales</taxon>
        <taxon>Asteraceae</taxon>
        <taxon>Asteroideae</taxon>
        <taxon>Anthemideae</taxon>
        <taxon>Anthemidinae</taxon>
        <taxon>Tanacetum</taxon>
    </lineage>
</organism>
<name>A0A6L2K2X2_TANCI</name>
<feature type="compositionally biased region" description="Basic and acidic residues" evidence="1">
    <location>
        <begin position="189"/>
        <end position="199"/>
    </location>
</feature>
<sequence length="730" mass="83704">MFMHTVRDDNHLGTFKFVTKREENQVYGSLIPVMMINQKIQNSNSYKTYIAFSTGVATPKKARKWKKPASLSKKQTLVITKDLSRNLLLEDSQLVFKLETLLAGGLGDGASLEPEVPDKPKGRSIDTHEGTGLKPGVLDVSKANSSDSEFESWGVSDDDDQQGDDERTESDDDKSVDLNKTDDEEETQEDKFVHTHDDYVPTDDETLDVDHEEYDRINEEMYDDVNVELKDAELADEGKGYEEIDDAEKVNVELKEVNQEVATGPTTNIPPPIHPFISHSQQSTSIPTPPTVETTTSTTVIPESTTLSAIYQSVSDLEKEVKILKSVDHNSTIHVEIKYEVPIVVKECLGTNMEDSLRKDEDAIDKGVADKLKKREPNDADRDVVPPVGPNQWLKRMKMRKDTKPSKKVVETVFETGDTQLPQNLGEDMYKNDEHLLSRLIQRTGLRNQRPHTLDPEWNTCKTTSVLTKADLLGLVYKLLKGTCKSYVELKYNMEKCYIALNDQLDWNNPKGDIYPFDLRKPLPLVESRNRLIVLADYFFNNDSAYLQRGSTDRTYMISLTKTKAAKYDLSDQKPYKFVEGDFPRLHLNDIEDMMLLVIQNRLFNLDGEVVVQLAAALQPYTTYFNPQGVIYLDKLERNRLMCTHELYKFSDGTLISVRDKLKDMANNLEMRYRSVMPRRKWSNLDKKLSCIMVKDIDRQLLERRLLRSLEKFVRGREYGEDLRLLQRTI</sequence>
<gene>
    <name evidence="2" type="ORF">Tci_015651</name>
</gene>
<feature type="compositionally biased region" description="Basic and acidic residues" evidence="1">
    <location>
        <begin position="116"/>
        <end position="131"/>
    </location>
</feature>